<dbReference type="InterPro" id="IPR006912">
    <property type="entry name" value="Harbinger_derived_prot"/>
</dbReference>
<accession>A0A4Y1REY7</accession>
<evidence type="ECO:0000256" key="1">
    <source>
        <dbReference type="ARBA" id="ARBA00023015"/>
    </source>
</evidence>
<evidence type="ECO:0000259" key="6">
    <source>
        <dbReference type="PROSITE" id="PS51005"/>
    </source>
</evidence>
<keyword evidence="3" id="KW-0804">Transcription</keyword>
<dbReference type="GO" id="GO:0006355">
    <property type="term" value="P:regulation of DNA-templated transcription"/>
    <property type="evidence" value="ECO:0007669"/>
    <property type="project" value="InterPro"/>
</dbReference>
<organism evidence="7">
    <name type="scientific">Prunus dulcis</name>
    <name type="common">Almond</name>
    <name type="synonym">Amygdalus dulcis</name>
    <dbReference type="NCBI Taxonomy" id="3755"/>
    <lineage>
        <taxon>Eukaryota</taxon>
        <taxon>Viridiplantae</taxon>
        <taxon>Streptophyta</taxon>
        <taxon>Embryophyta</taxon>
        <taxon>Tracheophyta</taxon>
        <taxon>Spermatophyta</taxon>
        <taxon>Magnoliopsida</taxon>
        <taxon>eudicotyledons</taxon>
        <taxon>Gunneridae</taxon>
        <taxon>Pentapetalae</taxon>
        <taxon>rosids</taxon>
        <taxon>fabids</taxon>
        <taxon>Rosales</taxon>
        <taxon>Rosaceae</taxon>
        <taxon>Amygdaloideae</taxon>
        <taxon>Amygdaleae</taxon>
        <taxon>Prunus</taxon>
    </lineage>
</organism>
<name>A0A4Y1REY7_PRUDU</name>
<dbReference type="AlphaFoldDB" id="A0A4Y1REY7"/>
<proteinExistence type="predicted"/>
<dbReference type="PROSITE" id="PS51005">
    <property type="entry name" value="NAC"/>
    <property type="match status" value="1"/>
</dbReference>
<dbReference type="Gene3D" id="2.170.150.80">
    <property type="entry name" value="NAC domain"/>
    <property type="match status" value="1"/>
</dbReference>
<keyword evidence="2" id="KW-0238">DNA-binding</keyword>
<dbReference type="SUPFAM" id="SSF101941">
    <property type="entry name" value="NAC domain"/>
    <property type="match status" value="1"/>
</dbReference>
<feature type="compositionally biased region" description="Basic and acidic residues" evidence="5">
    <location>
        <begin position="312"/>
        <end position="327"/>
    </location>
</feature>
<dbReference type="PANTHER" id="PTHR47150:SF5">
    <property type="entry name" value="OS07G0546750 PROTEIN"/>
    <property type="match status" value="1"/>
</dbReference>
<reference evidence="7" key="1">
    <citation type="journal article" date="2019" name="Science">
        <title>Mutation of a bHLH transcription factor allowed almond domestication.</title>
        <authorList>
            <person name="Sanchez-Perez R."/>
            <person name="Pavan S."/>
            <person name="Mazzeo R."/>
            <person name="Moldovan C."/>
            <person name="Aiese Cigliano R."/>
            <person name="Del Cueto J."/>
            <person name="Ricciardi F."/>
            <person name="Lotti C."/>
            <person name="Ricciardi L."/>
            <person name="Dicenta F."/>
            <person name="Lopez-Marques R.L."/>
            <person name="Lindberg Moller B."/>
        </authorList>
    </citation>
    <scope>NUCLEOTIDE SEQUENCE</scope>
</reference>
<evidence type="ECO:0000313" key="7">
    <source>
        <dbReference type="EMBL" id="BBH02516.1"/>
    </source>
</evidence>
<sequence length="515" mass="59428">MGRFRFHPTDEELVNYYLCRKCAGQPLAVPIIKEIDLYKYGSLWRKRVKISERFKAEPGSRNGYWKATGADKHIGKPKALGIKKALVFYAGKAPKGVKTNWIMHEYRLANVDRSASKKNNNNLRLDDWVLCRIYNKKGSIEKYNVAMERSKMTKYPEILHEQKPEMTQMPPPHTDMSSMDSAPRVQQTTDYSSCSEHVLSPEVTWEKEVQSELQWSSDELENSFNTLDNQFINYMDGFSDILEPFGAAQPQDQMDQQNIFHSPFSMADMEEILERQERETRERMRRRAASKRAQRELDEQLGIAVALLEDEKQARRGSREGRRPNVDRHRHSRGKNLMEDYFIPQSLYSDRNCAGNLGLLPQQKFTAVIRMLAYGSSADQVDEIARMGKSTVLECLVRFCDAVETLYTRDYLRRPTPRDLQRLLQKAESRGFPGMIGSIDCMHWQWKNCPTAWQGDYGNRKGQKSIILEAVAGFDTWVWHAFFGVAGSQNDLNVLGQSPVFNDVLRGEAQISHMN</sequence>
<evidence type="ECO:0000256" key="5">
    <source>
        <dbReference type="SAM" id="MobiDB-lite"/>
    </source>
</evidence>
<dbReference type="InterPro" id="IPR036093">
    <property type="entry name" value="NAC_dom_sf"/>
</dbReference>
<keyword evidence="4" id="KW-0539">Nucleus</keyword>
<evidence type="ECO:0000256" key="3">
    <source>
        <dbReference type="ARBA" id="ARBA00023163"/>
    </source>
</evidence>
<feature type="domain" description="NAC" evidence="6">
    <location>
        <begin position="1"/>
        <end position="136"/>
    </location>
</feature>
<gene>
    <name evidence="7" type="ORF">Prudu_013109</name>
</gene>
<dbReference type="GO" id="GO:0003677">
    <property type="term" value="F:DNA binding"/>
    <property type="evidence" value="ECO:0007669"/>
    <property type="project" value="UniProtKB-KW"/>
</dbReference>
<dbReference type="InterPro" id="IPR003441">
    <property type="entry name" value="NAC-dom"/>
</dbReference>
<protein>
    <submittedName>
        <fullName evidence="7">No Apical Meristem domain transcriptional regulator superfamily protein</fullName>
    </submittedName>
</protein>
<evidence type="ECO:0000256" key="2">
    <source>
        <dbReference type="ARBA" id="ARBA00023125"/>
    </source>
</evidence>
<dbReference type="PANTHER" id="PTHR47150">
    <property type="entry name" value="OS12G0169200 PROTEIN"/>
    <property type="match status" value="1"/>
</dbReference>
<keyword evidence="1" id="KW-0805">Transcription regulation</keyword>
<dbReference type="EMBL" id="AP019300">
    <property type="protein sequence ID" value="BBH02516.1"/>
    <property type="molecule type" value="Genomic_DNA"/>
</dbReference>
<dbReference type="Pfam" id="PF02365">
    <property type="entry name" value="NAM"/>
    <property type="match status" value="1"/>
</dbReference>
<dbReference type="Pfam" id="PF04827">
    <property type="entry name" value="Plant_tran"/>
    <property type="match status" value="1"/>
</dbReference>
<evidence type="ECO:0000256" key="4">
    <source>
        <dbReference type="ARBA" id="ARBA00023242"/>
    </source>
</evidence>
<feature type="region of interest" description="Disordered" evidence="5">
    <location>
        <begin position="312"/>
        <end position="331"/>
    </location>
</feature>